<reference evidence="4" key="1">
    <citation type="submission" date="2020-11" db="EMBL/GenBank/DDBJ databases">
        <authorList>
            <person name="Tran Van P."/>
        </authorList>
    </citation>
    <scope>NUCLEOTIDE SEQUENCE</scope>
</reference>
<dbReference type="Gene3D" id="2.170.150.20">
    <property type="entry name" value="Peptide methionine sulfoxide reductase"/>
    <property type="match status" value="1"/>
</dbReference>
<dbReference type="AlphaFoldDB" id="A0A7R9BIP6"/>
<proteinExistence type="predicted"/>
<dbReference type="Gene3D" id="2.30.130.40">
    <property type="entry name" value="LON domain-like"/>
    <property type="match status" value="1"/>
</dbReference>
<dbReference type="FunFam" id="2.170.150.20:FF:000007">
    <property type="entry name" value="Protein cereblon"/>
    <property type="match status" value="1"/>
</dbReference>
<evidence type="ECO:0008006" key="6">
    <source>
        <dbReference type="Google" id="ProtNLM"/>
    </source>
</evidence>
<dbReference type="PROSITE" id="PS51787">
    <property type="entry name" value="LON_N"/>
    <property type="match status" value="1"/>
</dbReference>
<dbReference type="Gene3D" id="1.20.58.1480">
    <property type="match status" value="1"/>
</dbReference>
<dbReference type="PROSITE" id="PS51788">
    <property type="entry name" value="CULT"/>
    <property type="match status" value="1"/>
</dbReference>
<dbReference type="SUPFAM" id="SSF88697">
    <property type="entry name" value="PUA domain-like"/>
    <property type="match status" value="1"/>
</dbReference>
<evidence type="ECO:0000313" key="5">
    <source>
        <dbReference type="Proteomes" id="UP000678499"/>
    </source>
</evidence>
<dbReference type="InterPro" id="IPR034750">
    <property type="entry name" value="CULT"/>
</dbReference>
<feature type="region of interest" description="Disordered" evidence="1">
    <location>
        <begin position="205"/>
        <end position="234"/>
    </location>
</feature>
<organism evidence="4">
    <name type="scientific">Notodromas monacha</name>
    <dbReference type="NCBI Taxonomy" id="399045"/>
    <lineage>
        <taxon>Eukaryota</taxon>
        <taxon>Metazoa</taxon>
        <taxon>Ecdysozoa</taxon>
        <taxon>Arthropoda</taxon>
        <taxon>Crustacea</taxon>
        <taxon>Oligostraca</taxon>
        <taxon>Ostracoda</taxon>
        <taxon>Podocopa</taxon>
        <taxon>Podocopida</taxon>
        <taxon>Cypridocopina</taxon>
        <taxon>Cypridoidea</taxon>
        <taxon>Cyprididae</taxon>
        <taxon>Notodromas</taxon>
    </lineage>
</organism>
<dbReference type="InterPro" id="IPR003111">
    <property type="entry name" value="Lon_prtase_N"/>
</dbReference>
<feature type="domain" description="Lon N-terminal" evidence="2">
    <location>
        <begin position="78"/>
        <end position="343"/>
    </location>
</feature>
<dbReference type="SMART" id="SM00464">
    <property type="entry name" value="LON"/>
    <property type="match status" value="1"/>
</dbReference>
<feature type="domain" description="CULT" evidence="3">
    <location>
        <begin position="344"/>
        <end position="452"/>
    </location>
</feature>
<dbReference type="Pfam" id="PF02190">
    <property type="entry name" value="LON_substr_bdg"/>
    <property type="match status" value="1"/>
</dbReference>
<evidence type="ECO:0000259" key="2">
    <source>
        <dbReference type="PROSITE" id="PS51787"/>
    </source>
</evidence>
<evidence type="ECO:0000256" key="1">
    <source>
        <dbReference type="SAM" id="MobiDB-lite"/>
    </source>
</evidence>
<sequence>MPQLIPRRNSNAENLESPPVNVSMEIEETDGVEEEEEESSPLETFDKGLPAKHLYLGENLEELKGYGIEPDEFEEVEIPLIPERNFALVPGQVFPFSMYDPAGVSLFMGLIRDRKEFGVRFNEETEWGTMAQIYEYSVKDEDSMPSVCVKARGRRRFLIKSIRTCPNGLRYAKVLIQPEVRLQDCMLNARFSSLNKLRLPPIPKPVSRVEDEVEETSSSDVSTNDDSCDSDDKPELYHPPISTSIPRQFDYACSPFPMWVHDMYDERRLAKRVRESIPVTSYVAQNRKKFLQTSENMPMCPVELSHWVARSLPIPESDRIALLRFNSAAQRLRYELSLTAIDKFRTLGCYVCGKEIAKQGDVISMSDEGPQGVFINAGGYIHDLLTFSKLLVNMQLVGEREEMFSWFPGYAWRIGECPACTEHLGWRFDAVEPKLVPRKFFALLKNKISWSSFALNEQRETMRPHS</sequence>
<dbReference type="Proteomes" id="UP000678499">
    <property type="component" value="Unassembled WGS sequence"/>
</dbReference>
<dbReference type="InterPro" id="IPR046336">
    <property type="entry name" value="Lon_prtase_N_sf"/>
</dbReference>
<dbReference type="OrthoDB" id="267517at2759"/>
<feature type="region of interest" description="Disordered" evidence="1">
    <location>
        <begin position="1"/>
        <end position="45"/>
    </location>
</feature>
<protein>
    <recommendedName>
        <fullName evidence="6">Protein cereblon</fullName>
    </recommendedName>
</protein>
<accession>A0A7R9BIP6</accession>
<dbReference type="EMBL" id="OA882518">
    <property type="protein sequence ID" value="CAD7275788.1"/>
    <property type="molecule type" value="Genomic_DNA"/>
</dbReference>
<dbReference type="CDD" id="cd15777">
    <property type="entry name" value="CRBN_C_like"/>
    <property type="match status" value="1"/>
</dbReference>
<gene>
    <name evidence="4" type="ORF">NMOB1V02_LOCUS3575</name>
</gene>
<name>A0A7R9BIP6_9CRUS</name>
<feature type="compositionally biased region" description="Acidic residues" evidence="1">
    <location>
        <begin position="25"/>
        <end position="40"/>
    </location>
</feature>
<dbReference type="InterPro" id="IPR015947">
    <property type="entry name" value="PUA-like_sf"/>
</dbReference>
<evidence type="ECO:0000259" key="3">
    <source>
        <dbReference type="PROSITE" id="PS51788"/>
    </source>
</evidence>
<keyword evidence="5" id="KW-1185">Reference proteome</keyword>
<evidence type="ECO:0000313" key="4">
    <source>
        <dbReference type="EMBL" id="CAD7275788.1"/>
    </source>
</evidence>
<dbReference type="EMBL" id="CAJPEX010000481">
    <property type="protein sequence ID" value="CAG0915940.1"/>
    <property type="molecule type" value="Genomic_DNA"/>
</dbReference>